<dbReference type="HOGENOM" id="CLU_006651_0_0_0"/>
<dbReference type="InterPro" id="IPR050534">
    <property type="entry name" value="Coronavir_polyprotein_1ab"/>
</dbReference>
<dbReference type="PANTHER" id="PTHR43788:SF6">
    <property type="entry name" value="DNA HELICASE B"/>
    <property type="match status" value="1"/>
</dbReference>
<gene>
    <name evidence="4" type="ORF">DSM3645_14500</name>
</gene>
<dbReference type="Gene3D" id="3.40.50.300">
    <property type="entry name" value="P-loop containing nucleotide triphosphate hydrolases"/>
    <property type="match status" value="2"/>
</dbReference>
<keyword evidence="4" id="KW-0378">Hydrolase</keyword>
<protein>
    <submittedName>
        <fullName evidence="4">Possible Viral (Superfamily 1) RNA helicase</fullName>
    </submittedName>
</protein>
<dbReference type="InterPro" id="IPR027785">
    <property type="entry name" value="UvrD-like_helicase_C"/>
</dbReference>
<name>A3ZSA6_9BACT</name>
<dbReference type="Proteomes" id="UP000004358">
    <property type="component" value="Unassembled WGS sequence"/>
</dbReference>
<evidence type="ECO:0000256" key="1">
    <source>
        <dbReference type="ARBA" id="ARBA00022741"/>
    </source>
</evidence>
<dbReference type="GO" id="GO:0005524">
    <property type="term" value="F:ATP binding"/>
    <property type="evidence" value="ECO:0007669"/>
    <property type="project" value="UniProtKB-KW"/>
</dbReference>
<evidence type="ECO:0000256" key="2">
    <source>
        <dbReference type="ARBA" id="ARBA00022840"/>
    </source>
</evidence>
<dbReference type="InterPro" id="IPR027417">
    <property type="entry name" value="P-loop_NTPase"/>
</dbReference>
<dbReference type="RefSeq" id="WP_002650798.1">
    <property type="nucleotide sequence ID" value="NZ_CH672376.1"/>
</dbReference>
<dbReference type="eggNOG" id="COG0507">
    <property type="taxonomic scope" value="Bacteria"/>
</dbReference>
<keyword evidence="4" id="KW-0347">Helicase</keyword>
<evidence type="ECO:0000313" key="5">
    <source>
        <dbReference type="Proteomes" id="UP000004358"/>
    </source>
</evidence>
<organism evidence="4 5">
    <name type="scientific">Blastopirellula marina DSM 3645</name>
    <dbReference type="NCBI Taxonomy" id="314230"/>
    <lineage>
        <taxon>Bacteria</taxon>
        <taxon>Pseudomonadati</taxon>
        <taxon>Planctomycetota</taxon>
        <taxon>Planctomycetia</taxon>
        <taxon>Pirellulales</taxon>
        <taxon>Pirellulaceae</taxon>
        <taxon>Blastopirellula</taxon>
    </lineage>
</organism>
<evidence type="ECO:0000313" key="4">
    <source>
        <dbReference type="EMBL" id="EAQ80564.1"/>
    </source>
</evidence>
<dbReference type="Gene3D" id="2.30.30.940">
    <property type="match status" value="1"/>
</dbReference>
<sequence>MADLSYPMQHVSVRVPWHDNGWAGTICKEPKYNTSCLKLKGIADSKDEAAEEAIAATSILDLQKQGIQLPPCVKERATFMADFEFDRVVEHPYAKNNSKTHGHFRPTALRHPAYSAAAVPFLWMMRDQVFGNPKNKEIIPKVDRYPIDGVDLEFEPSEEELGFNTNWVQDRRNHLALLECFWKHVRPKDSLVFFYAKQVPLVEDVGRRVLIGVGRVKHLGKFTEYKYDGDPGDQLRSMLWECMVTHSIRPDCTDGFLLPYHEALIKSDEGRAFNPADAVAFSPDDRFNEFSYGTEHVSNDAAISALLSIRDALQRSSELFGYVSDAHEKWVDRELGRLWNKRGPFPGIGSVLTATGVTLGNFVAQALIDKVGEKDSPWPAWFAALEDPSSHLPAELARRIDKTIAKSWKRMGTGRRSFLELLSRLDLTQDQASVLVSPEEREDWEINCTDDDFVANPYLIYETTRLAADPVSIGIVDRGLFPNAMIRSKFPIPEPSIVKTAVDTRRLRALTIRNLEDAAQNGDTLRQRADVIRDLRRHAGDDDEQKAQVTADLMTVAEEELFKDEIRIVKMADDRAAYQLERLGAAGDLIRRTVENRIDGKRHESTTDWRKSLNSFLESNGVVLPGDVGEREIEELARKEKTAALEELASSRFSVLIGRAGTGKTTLLSVLCAQPRISKEGVLLLAPTGKARVRMEDVARKAGIKNSQAFTLAQHLSQSGRYDRNTQRYLLTGKRGDPLAKTVIVDECSMLTEEMMAALIESLIKVDRLIFVGDYRQLPPIGAGRPFIDIVTRLQPDVFPADEPHVAPGYTELMIPRRQGAGERDDLLLASWFGSGETSAGDDQVFEILSGKRKSETVEFVTWETPDELERKLPKVLRETLEFKAENEDWQAFSISLGGNPDDSGSIWFNGKWGKFDGAGVAAEAWQILSPVRQKPWGVETLNRLIHRYYKERTIEQARNFKGRRSIPSPMGEHQIVYGDKVINNRNQRMYKKRMYPTPDKDGYLANGEIGVVIGHRRTKKKSWDPKYLEIEFSTQQGTSFKFYPSDFKEEGEASLELAYALTVHKAQGSEFKKVFLVLPRSPLMVTRELLYTALTRQKEKVVVLLQGSATDLHRFSSERFSAAACRLTNLFGPPRPIEIKGAFLEERLIHNTTRGELVRSKSEVIIANLLHAKKIEYDYEVELTLDGEPQNKFPDFTIEDDDSGKKYYWEHLGMLGNQDYSRRWVEKEQWYRDHGILARTEGHGPNGTLITTQDDLKGGIDAMAINRMIEEIFGS</sequence>
<dbReference type="Pfam" id="PF13538">
    <property type="entry name" value="UvrD_C_2"/>
    <property type="match status" value="1"/>
</dbReference>
<comment type="caution">
    <text evidence="4">The sequence shown here is derived from an EMBL/GenBank/DDBJ whole genome shotgun (WGS) entry which is preliminary data.</text>
</comment>
<dbReference type="PANTHER" id="PTHR43788">
    <property type="entry name" value="DNA2/NAM7 HELICASE FAMILY MEMBER"/>
    <property type="match status" value="1"/>
</dbReference>
<dbReference type="EMBL" id="AANZ01000008">
    <property type="protein sequence ID" value="EAQ80564.1"/>
    <property type="molecule type" value="Genomic_DNA"/>
</dbReference>
<dbReference type="STRING" id="314230.DSM3645_14500"/>
<evidence type="ECO:0000259" key="3">
    <source>
        <dbReference type="Pfam" id="PF13538"/>
    </source>
</evidence>
<dbReference type="OrthoDB" id="9803432at2"/>
<dbReference type="CDD" id="cd17933">
    <property type="entry name" value="DEXSc_RecD-like"/>
    <property type="match status" value="1"/>
</dbReference>
<dbReference type="Pfam" id="PF13604">
    <property type="entry name" value="AAA_30"/>
    <property type="match status" value="1"/>
</dbReference>
<dbReference type="SUPFAM" id="SSF52540">
    <property type="entry name" value="P-loop containing nucleoside triphosphate hydrolases"/>
    <property type="match status" value="2"/>
</dbReference>
<proteinExistence type="predicted"/>
<keyword evidence="1" id="KW-0547">Nucleotide-binding</keyword>
<accession>A3ZSA6</accession>
<reference evidence="4 5" key="1">
    <citation type="submission" date="2006-02" db="EMBL/GenBank/DDBJ databases">
        <authorList>
            <person name="Amann R."/>
            <person name="Ferriera S."/>
            <person name="Johnson J."/>
            <person name="Kravitz S."/>
            <person name="Halpern A."/>
            <person name="Remington K."/>
            <person name="Beeson K."/>
            <person name="Tran B."/>
            <person name="Rogers Y.-H."/>
            <person name="Friedman R."/>
            <person name="Venter J.C."/>
        </authorList>
    </citation>
    <scope>NUCLEOTIDE SEQUENCE [LARGE SCALE GENOMIC DNA]</scope>
    <source>
        <strain evidence="4 5">DSM 3645</strain>
    </source>
</reference>
<keyword evidence="2" id="KW-0067">ATP-binding</keyword>
<dbReference type="CDD" id="cd18809">
    <property type="entry name" value="SF1_C_RecD"/>
    <property type="match status" value="1"/>
</dbReference>
<dbReference type="GO" id="GO:0003678">
    <property type="term" value="F:DNA helicase activity"/>
    <property type="evidence" value="ECO:0007669"/>
    <property type="project" value="UniProtKB-ARBA"/>
</dbReference>
<dbReference type="AlphaFoldDB" id="A3ZSA6"/>
<feature type="domain" description="UvrD-like helicase C-terminal" evidence="3">
    <location>
        <begin position="1058"/>
        <end position="1104"/>
    </location>
</feature>